<accession>A0AAD9VP26</accession>
<comment type="caution">
    <text evidence="1">The sequence shown here is derived from an EMBL/GenBank/DDBJ whole genome shotgun (WGS) entry which is preliminary data.</text>
</comment>
<organism evidence="1 2">
    <name type="scientific">Odynerus spinipes</name>
    <dbReference type="NCBI Taxonomy" id="1348599"/>
    <lineage>
        <taxon>Eukaryota</taxon>
        <taxon>Metazoa</taxon>
        <taxon>Ecdysozoa</taxon>
        <taxon>Arthropoda</taxon>
        <taxon>Hexapoda</taxon>
        <taxon>Insecta</taxon>
        <taxon>Pterygota</taxon>
        <taxon>Neoptera</taxon>
        <taxon>Endopterygota</taxon>
        <taxon>Hymenoptera</taxon>
        <taxon>Apocrita</taxon>
        <taxon>Aculeata</taxon>
        <taxon>Vespoidea</taxon>
        <taxon>Vespidae</taxon>
        <taxon>Eumeninae</taxon>
        <taxon>Odynerus</taxon>
    </lineage>
</organism>
<keyword evidence="2" id="KW-1185">Reference proteome</keyword>
<evidence type="ECO:0000313" key="1">
    <source>
        <dbReference type="EMBL" id="KAK2580850.1"/>
    </source>
</evidence>
<reference evidence="1" key="2">
    <citation type="journal article" date="2023" name="Commun. Biol.">
        <title>Intrasexual cuticular hydrocarbon dimorphism in a wasp sheds light on hydrocarbon biosynthesis genes in Hymenoptera.</title>
        <authorList>
            <person name="Moris V.C."/>
            <person name="Podsiadlowski L."/>
            <person name="Martin S."/>
            <person name="Oeyen J.P."/>
            <person name="Donath A."/>
            <person name="Petersen M."/>
            <person name="Wilbrandt J."/>
            <person name="Misof B."/>
            <person name="Liedtke D."/>
            <person name="Thamm M."/>
            <person name="Scheiner R."/>
            <person name="Schmitt T."/>
            <person name="Niehuis O."/>
        </authorList>
    </citation>
    <scope>NUCLEOTIDE SEQUENCE</scope>
    <source>
        <strain evidence="1">GBR_01_08_01A</strain>
    </source>
</reference>
<gene>
    <name evidence="1" type="ORF">KPH14_005927</name>
</gene>
<dbReference type="EMBL" id="JAIFRP010000045">
    <property type="protein sequence ID" value="KAK2580850.1"/>
    <property type="molecule type" value="Genomic_DNA"/>
</dbReference>
<evidence type="ECO:0000313" key="2">
    <source>
        <dbReference type="Proteomes" id="UP001258017"/>
    </source>
</evidence>
<name>A0AAD9VP26_9HYME</name>
<reference evidence="1" key="1">
    <citation type="submission" date="2021-08" db="EMBL/GenBank/DDBJ databases">
        <authorList>
            <person name="Misof B."/>
            <person name="Oliver O."/>
            <person name="Podsiadlowski L."/>
            <person name="Donath A."/>
            <person name="Peters R."/>
            <person name="Mayer C."/>
            <person name="Rust J."/>
            <person name="Gunkel S."/>
            <person name="Lesny P."/>
            <person name="Martin S."/>
            <person name="Oeyen J.P."/>
            <person name="Petersen M."/>
            <person name="Panagiotis P."/>
            <person name="Wilbrandt J."/>
            <person name="Tanja T."/>
        </authorList>
    </citation>
    <scope>NUCLEOTIDE SEQUENCE</scope>
    <source>
        <strain evidence="1">GBR_01_08_01A</strain>
        <tissue evidence="1">Thorax + abdomen</tissue>
    </source>
</reference>
<dbReference type="Proteomes" id="UP001258017">
    <property type="component" value="Unassembled WGS sequence"/>
</dbReference>
<sequence>MVLALAAKDSHNMGFELSAELQEEGTKRNDKRRWLEPRNGMEPPVERKKRDVQEFLYRRIYKTTLVLKHKGRKEGTKKVEEGTNE</sequence>
<dbReference type="AlphaFoldDB" id="A0AAD9VP26"/>
<proteinExistence type="predicted"/>
<protein>
    <submittedName>
        <fullName evidence="1">Uncharacterized protein</fullName>
    </submittedName>
</protein>